<evidence type="ECO:0000313" key="1">
    <source>
        <dbReference type="EMBL" id="QEE21167.1"/>
    </source>
</evidence>
<dbReference type="Pfam" id="PF00583">
    <property type="entry name" value="Acetyltransf_1"/>
    <property type="match status" value="1"/>
</dbReference>
<proteinExistence type="predicted"/>
<name>A0A5B9DPM0_9HYPH</name>
<dbReference type="EMBL" id="CP041690">
    <property type="protein sequence ID" value="QEE21167.1"/>
    <property type="molecule type" value="Genomic_DNA"/>
</dbReference>
<dbReference type="Gene3D" id="3.40.630.30">
    <property type="match status" value="1"/>
</dbReference>
<accession>A0A5B9DPM0</accession>
<dbReference type="CDD" id="cd04301">
    <property type="entry name" value="NAT_SF"/>
    <property type="match status" value="1"/>
</dbReference>
<sequence>MEIRAAGEADWPAIWAMFEPIVREGETYALPRDMDEAAARGYWMAPDRAVFLAIEDGLVLGSSTIHPNQQGGGAHVANAGYITAAAARGRGVGRALCLHSLDYARDAGFRAMQFNFVVSSNAPAVHLWESIGFRVLARLPGAFEHPRLGFVDALLMWKDL</sequence>
<evidence type="ECO:0000313" key="2">
    <source>
        <dbReference type="Proteomes" id="UP000321062"/>
    </source>
</evidence>
<reference evidence="1 2" key="1">
    <citation type="journal article" date="2015" name="Int. J. Syst. Evol. Microbiol.">
        <title>Youhaiella tibetensis gen. nov., sp. nov., isolated from subsurface sediment.</title>
        <authorList>
            <person name="Wang Y.X."/>
            <person name="Huang F.Q."/>
            <person name="Nogi Y."/>
            <person name="Pang S.J."/>
            <person name="Wang P.K."/>
            <person name="Lv J."/>
        </authorList>
    </citation>
    <scope>NUCLEOTIDE SEQUENCE [LARGE SCALE GENOMIC DNA]</scope>
    <source>
        <strain evidence="2">fig4</strain>
    </source>
</reference>
<dbReference type="Proteomes" id="UP000321062">
    <property type="component" value="Chromosome"/>
</dbReference>
<dbReference type="PROSITE" id="PS51186">
    <property type="entry name" value="GNAT"/>
    <property type="match status" value="1"/>
</dbReference>
<dbReference type="RefSeq" id="WP_147656368.1">
    <property type="nucleotide sequence ID" value="NZ_BMFM01000001.1"/>
</dbReference>
<dbReference type="AlphaFoldDB" id="A0A5B9DPM0"/>
<dbReference type="PANTHER" id="PTHR43138:SF1">
    <property type="entry name" value="N-ACETYLTRANSFERASE ACA1"/>
    <property type="match status" value="1"/>
</dbReference>
<dbReference type="GO" id="GO:0016747">
    <property type="term" value="F:acyltransferase activity, transferring groups other than amino-acyl groups"/>
    <property type="evidence" value="ECO:0007669"/>
    <property type="project" value="InterPro"/>
</dbReference>
<dbReference type="InterPro" id="IPR016181">
    <property type="entry name" value="Acyl_CoA_acyltransferase"/>
</dbReference>
<dbReference type="PANTHER" id="PTHR43138">
    <property type="entry name" value="ACETYLTRANSFERASE, GNAT FAMILY"/>
    <property type="match status" value="1"/>
</dbReference>
<dbReference type="InterPro" id="IPR052742">
    <property type="entry name" value="Mito_N-acetyltransferase"/>
</dbReference>
<dbReference type="InterPro" id="IPR000182">
    <property type="entry name" value="GNAT_dom"/>
</dbReference>
<keyword evidence="1" id="KW-0808">Transferase</keyword>
<keyword evidence="2" id="KW-1185">Reference proteome</keyword>
<dbReference type="SUPFAM" id="SSF55729">
    <property type="entry name" value="Acyl-CoA N-acyltransferases (Nat)"/>
    <property type="match status" value="1"/>
</dbReference>
<gene>
    <name evidence="1" type="ORF">FNA67_13710</name>
</gene>
<protein>
    <submittedName>
        <fullName evidence="1">GNAT family N-acetyltransferase</fullName>
    </submittedName>
</protein>
<dbReference type="OrthoDB" id="9788300at2"/>
<organism evidence="1 2">
    <name type="scientific">Paradevosia tibetensis</name>
    <dbReference type="NCBI Taxonomy" id="1447062"/>
    <lineage>
        <taxon>Bacteria</taxon>
        <taxon>Pseudomonadati</taxon>
        <taxon>Pseudomonadota</taxon>
        <taxon>Alphaproteobacteria</taxon>
        <taxon>Hyphomicrobiales</taxon>
        <taxon>Devosiaceae</taxon>
        <taxon>Paradevosia</taxon>
    </lineage>
</organism>
<dbReference type="KEGG" id="yti:FNA67_13710"/>